<dbReference type="PROSITE" id="PS51186">
    <property type="entry name" value="GNAT"/>
    <property type="match status" value="1"/>
</dbReference>
<feature type="domain" description="N-acetyltransferase" evidence="1">
    <location>
        <begin position="83"/>
        <end position="226"/>
    </location>
</feature>
<proteinExistence type="predicted"/>
<dbReference type="Proteomes" id="UP000625976">
    <property type="component" value="Unassembled WGS sequence"/>
</dbReference>
<comment type="caution">
    <text evidence="2">The sequence shown here is derived from an EMBL/GenBank/DDBJ whole genome shotgun (WGS) entry which is preliminary data.</text>
</comment>
<evidence type="ECO:0000313" key="2">
    <source>
        <dbReference type="EMBL" id="GGG39987.1"/>
    </source>
</evidence>
<reference evidence="2" key="2">
    <citation type="submission" date="2020-09" db="EMBL/GenBank/DDBJ databases">
        <authorList>
            <person name="Sun Q."/>
            <person name="Zhou Y."/>
        </authorList>
    </citation>
    <scope>NUCLEOTIDE SEQUENCE</scope>
    <source>
        <strain evidence="2">CGMCC 1.12751</strain>
    </source>
</reference>
<evidence type="ECO:0000313" key="3">
    <source>
        <dbReference type="Proteomes" id="UP000625976"/>
    </source>
</evidence>
<name>A0A917GDL6_9FLAO</name>
<protein>
    <recommendedName>
        <fullName evidence="1">N-acetyltransferase domain-containing protein</fullName>
    </recommendedName>
</protein>
<reference evidence="2" key="1">
    <citation type="journal article" date="2014" name="Int. J. Syst. Evol. Microbiol.">
        <title>Complete genome sequence of Corynebacterium casei LMG S-19264T (=DSM 44701T), isolated from a smear-ripened cheese.</title>
        <authorList>
            <consortium name="US DOE Joint Genome Institute (JGI-PGF)"/>
            <person name="Walter F."/>
            <person name="Albersmeier A."/>
            <person name="Kalinowski J."/>
            <person name="Ruckert C."/>
        </authorList>
    </citation>
    <scope>NUCLEOTIDE SEQUENCE</scope>
    <source>
        <strain evidence="2">CGMCC 1.12751</strain>
    </source>
</reference>
<dbReference type="GO" id="GO:0016747">
    <property type="term" value="F:acyltransferase activity, transferring groups other than amino-acyl groups"/>
    <property type="evidence" value="ECO:0007669"/>
    <property type="project" value="InterPro"/>
</dbReference>
<gene>
    <name evidence="2" type="ORF">GCM10010976_09540</name>
</gene>
<dbReference type="InterPro" id="IPR016181">
    <property type="entry name" value="Acyl_CoA_acyltransferase"/>
</dbReference>
<evidence type="ECO:0000259" key="1">
    <source>
        <dbReference type="PROSITE" id="PS51186"/>
    </source>
</evidence>
<dbReference type="AlphaFoldDB" id="A0A917GDL6"/>
<organism evidence="2 3">
    <name type="scientific">Bizionia arctica</name>
    <dbReference type="NCBI Taxonomy" id="1495645"/>
    <lineage>
        <taxon>Bacteria</taxon>
        <taxon>Pseudomonadati</taxon>
        <taxon>Bacteroidota</taxon>
        <taxon>Flavobacteriia</taxon>
        <taxon>Flavobacteriales</taxon>
        <taxon>Flavobacteriaceae</taxon>
        <taxon>Bizionia</taxon>
    </lineage>
</organism>
<accession>A0A917GDL6</accession>
<dbReference type="EMBL" id="BMFQ01000001">
    <property type="protein sequence ID" value="GGG39987.1"/>
    <property type="molecule type" value="Genomic_DNA"/>
</dbReference>
<sequence>MEVFNKNLNFMFIFTNTSNSCNYKFMSSNLFSKIALLPKLIKDGKAKYLWNAFSNRLYSKEIAFGFKRDLSIPFKKPRTLKPISIREFTEADKPFFIDNPNNGFILKFNTCYIGETKEQVPCARVWLIDSSENNKLRATWGNRFPQLKQDEVLLENVFTVPKYRGMGIIPAFLYDVAEKSKDLGAKYAITFGEVKNINTTRSYSYAGFSPYIVRNVSYFLFIKSIKYEVVSKEYLDFYNKSINRKAVTK</sequence>
<keyword evidence="3" id="KW-1185">Reference proteome</keyword>
<dbReference type="InterPro" id="IPR000182">
    <property type="entry name" value="GNAT_dom"/>
</dbReference>
<dbReference type="SUPFAM" id="SSF55729">
    <property type="entry name" value="Acyl-CoA N-acyltransferases (Nat)"/>
    <property type="match status" value="1"/>
</dbReference>